<keyword evidence="3" id="KW-1185">Reference proteome</keyword>
<dbReference type="KEGG" id="mrr:Moror_5874"/>
<gene>
    <name evidence="2" type="ORF">Moror_5874</name>
</gene>
<dbReference type="OrthoDB" id="3033280at2759"/>
<comment type="caution">
    <text evidence="2">The sequence shown here is derived from an EMBL/GenBank/DDBJ whole genome shotgun (WGS) entry which is preliminary data.</text>
</comment>
<name>V2WZ10_MONRO</name>
<dbReference type="AlphaFoldDB" id="V2WZ10"/>
<organism evidence="2 3">
    <name type="scientific">Moniliophthora roreri (strain MCA 2997)</name>
    <name type="common">Cocoa frosty pod rot fungus</name>
    <name type="synonym">Crinipellis roreri</name>
    <dbReference type="NCBI Taxonomy" id="1381753"/>
    <lineage>
        <taxon>Eukaryota</taxon>
        <taxon>Fungi</taxon>
        <taxon>Dikarya</taxon>
        <taxon>Basidiomycota</taxon>
        <taxon>Agaricomycotina</taxon>
        <taxon>Agaricomycetes</taxon>
        <taxon>Agaricomycetidae</taxon>
        <taxon>Agaricales</taxon>
        <taxon>Marasmiineae</taxon>
        <taxon>Marasmiaceae</taxon>
        <taxon>Moniliophthora</taxon>
    </lineage>
</organism>
<dbReference type="HOGENOM" id="CLU_000384_30_8_1"/>
<evidence type="ECO:0000313" key="2">
    <source>
        <dbReference type="EMBL" id="ESK85435.1"/>
    </source>
</evidence>
<sequence length="139" mass="16409">MTDGPGEFWKNEKTDPLLSLDPEAEKVTWGEFIEDFKTSFEPLDTALEAQMKLRDLKMKERADEYMYQFAYLAKQTGYNNTAQIKAFKRGLLRSLMLKIMTRPKTMKDRMNMAILFDESYKQVVEYGKVWDEENGRKPQ</sequence>
<evidence type="ECO:0000313" key="3">
    <source>
        <dbReference type="Proteomes" id="UP000017559"/>
    </source>
</evidence>
<accession>V2WZ10</accession>
<proteinExistence type="predicted"/>
<dbReference type="InterPro" id="IPR005162">
    <property type="entry name" value="Retrotrans_gag_dom"/>
</dbReference>
<feature type="domain" description="Retrotransposon gag" evidence="1">
    <location>
        <begin position="19"/>
        <end position="92"/>
    </location>
</feature>
<evidence type="ECO:0000259" key="1">
    <source>
        <dbReference type="Pfam" id="PF03732"/>
    </source>
</evidence>
<protein>
    <recommendedName>
        <fullName evidence="1">Retrotransposon gag domain-containing protein</fullName>
    </recommendedName>
</protein>
<dbReference type="Pfam" id="PF03732">
    <property type="entry name" value="Retrotrans_gag"/>
    <property type="match status" value="1"/>
</dbReference>
<reference evidence="2 3" key="1">
    <citation type="journal article" date="2014" name="BMC Genomics">
        <title>Genome and secretome analysis of the hemibiotrophic fungal pathogen, Moniliophthora roreri, which causes frosty pod rot disease of cacao: mechanisms of the biotrophic and necrotrophic phases.</title>
        <authorList>
            <person name="Meinhardt L.W."/>
            <person name="Costa G.G.L."/>
            <person name="Thomazella D.P.T."/>
            <person name="Teixeira P.J.P.L."/>
            <person name="Carazzolle M.F."/>
            <person name="Schuster S.C."/>
            <person name="Carlson J.E."/>
            <person name="Guiltinan M.J."/>
            <person name="Mieczkowski P."/>
            <person name="Farmer A."/>
            <person name="Ramaraj T."/>
            <person name="Crozier J."/>
            <person name="Davis R.E."/>
            <person name="Shao J."/>
            <person name="Melnick R.L."/>
            <person name="Pereira G.A.G."/>
            <person name="Bailey B.A."/>
        </authorList>
    </citation>
    <scope>NUCLEOTIDE SEQUENCE [LARGE SCALE GENOMIC DNA]</scope>
    <source>
        <strain evidence="2 3">MCA 2997</strain>
    </source>
</reference>
<dbReference type="Proteomes" id="UP000017559">
    <property type="component" value="Unassembled WGS sequence"/>
</dbReference>
<dbReference type="EMBL" id="AWSO01001066">
    <property type="protein sequence ID" value="ESK85435.1"/>
    <property type="molecule type" value="Genomic_DNA"/>
</dbReference>